<protein>
    <submittedName>
        <fullName evidence="1">Uncharacterized protein</fullName>
    </submittedName>
</protein>
<dbReference type="EMBL" id="OR067835">
    <property type="protein sequence ID" value="WLW41001.1"/>
    <property type="molecule type" value="Genomic_DNA"/>
</dbReference>
<name>A0AA50IHK2_9CAUD</name>
<reference evidence="1" key="1">
    <citation type="submission" date="2023-05" db="EMBL/GenBank/DDBJ databases">
        <title>Genome analysis of newly isolated bacteriophages.</title>
        <authorList>
            <person name="Wojcicki M."/>
            <person name="Swider O."/>
            <person name="Srednicka P."/>
            <person name="Shymialevich D."/>
        </authorList>
    </citation>
    <scope>NUCLEOTIDE SEQUENCE</scope>
</reference>
<accession>A0AA50IHK2</accession>
<dbReference type="Proteomes" id="UP001234853">
    <property type="component" value="Segment"/>
</dbReference>
<keyword evidence="2" id="KW-1185">Reference proteome</keyword>
<organism evidence="1 2">
    <name type="scientific">Salmonella phage KKP 3828</name>
    <dbReference type="NCBI Taxonomy" id="3041358"/>
    <lineage>
        <taxon>Viruses</taxon>
        <taxon>Duplodnaviria</taxon>
        <taxon>Heunggongvirae</taxon>
        <taxon>Uroviricota</taxon>
        <taxon>Caudoviricetes</taxon>
        <taxon>Autographivirales</taxon>
        <taxon>Autoscriptoviridae</taxon>
        <taxon>Slopekvirinae</taxon>
        <taxon>Koutsourovirus</taxon>
        <taxon>Koutsourovirus KKP3828</taxon>
    </lineage>
</organism>
<evidence type="ECO:0000313" key="2">
    <source>
        <dbReference type="Proteomes" id="UP001234853"/>
    </source>
</evidence>
<sequence length="181" mass="20748">MQALKLVRKQRRVGGKKQNYWVDACTGKEYMQKPERKRRTDRKAVSQNNVVTVALRLLAENELALVTMLDAVYADTGSVETLEQLTLIAATKDALSELVFLAGFCQPSRRFYSERSELALKLGYKFIMEFFPAEIENVDNLNAGTFRTRRVRREYPNLDDGDDTGYNFRMASKAYVDSIKV</sequence>
<gene>
    <name evidence="1" type="ORF">IBHPHPPA_00001</name>
</gene>
<proteinExistence type="predicted"/>
<evidence type="ECO:0000313" key="1">
    <source>
        <dbReference type="EMBL" id="WLW41001.1"/>
    </source>
</evidence>